<feature type="region of interest" description="Disordered" evidence="6">
    <location>
        <begin position="1"/>
        <end position="39"/>
    </location>
</feature>
<keyword evidence="9" id="KW-1185">Reference proteome</keyword>
<dbReference type="InterPro" id="IPR023772">
    <property type="entry name" value="DNA-bd_HTH_TetR-type_CS"/>
</dbReference>
<protein>
    <submittedName>
        <fullName evidence="8">TetR/AcrR family transcriptional regulator</fullName>
    </submittedName>
</protein>
<proteinExistence type="predicted"/>
<evidence type="ECO:0000256" key="2">
    <source>
        <dbReference type="ARBA" id="ARBA00023015"/>
    </source>
</evidence>
<keyword evidence="2" id="KW-0805">Transcription regulation</keyword>
<dbReference type="SUPFAM" id="SSF46689">
    <property type="entry name" value="Homeodomain-like"/>
    <property type="match status" value="1"/>
</dbReference>
<evidence type="ECO:0000256" key="4">
    <source>
        <dbReference type="ARBA" id="ARBA00023163"/>
    </source>
</evidence>
<dbReference type="Pfam" id="PF00440">
    <property type="entry name" value="TetR_N"/>
    <property type="match status" value="1"/>
</dbReference>
<dbReference type="PROSITE" id="PS01081">
    <property type="entry name" value="HTH_TETR_1"/>
    <property type="match status" value="1"/>
</dbReference>
<evidence type="ECO:0000256" key="1">
    <source>
        <dbReference type="ARBA" id="ARBA00022491"/>
    </source>
</evidence>
<feature type="domain" description="HTH tetR-type" evidence="7">
    <location>
        <begin position="37"/>
        <end position="97"/>
    </location>
</feature>
<dbReference type="Proteomes" id="UP001596270">
    <property type="component" value="Unassembled WGS sequence"/>
</dbReference>
<evidence type="ECO:0000256" key="3">
    <source>
        <dbReference type="ARBA" id="ARBA00023125"/>
    </source>
</evidence>
<dbReference type="Pfam" id="PF17932">
    <property type="entry name" value="TetR_C_24"/>
    <property type="match status" value="1"/>
</dbReference>
<feature type="DNA-binding region" description="H-T-H motif" evidence="5">
    <location>
        <begin position="60"/>
        <end position="79"/>
    </location>
</feature>
<reference evidence="9" key="1">
    <citation type="journal article" date="2019" name="Int. J. Syst. Evol. Microbiol.">
        <title>The Global Catalogue of Microorganisms (GCM) 10K type strain sequencing project: providing services to taxonomists for standard genome sequencing and annotation.</title>
        <authorList>
            <consortium name="The Broad Institute Genomics Platform"/>
            <consortium name="The Broad Institute Genome Sequencing Center for Infectious Disease"/>
            <person name="Wu L."/>
            <person name="Ma J."/>
        </authorList>
    </citation>
    <scope>NUCLEOTIDE SEQUENCE [LARGE SCALE GENOMIC DNA]</scope>
    <source>
        <strain evidence="9">CCUG 39402</strain>
    </source>
</reference>
<comment type="caution">
    <text evidence="8">The sequence shown here is derived from an EMBL/GenBank/DDBJ whole genome shotgun (WGS) entry which is preliminary data.</text>
</comment>
<dbReference type="InterPro" id="IPR001647">
    <property type="entry name" value="HTH_TetR"/>
</dbReference>
<name>A0ABW1U4N8_9BURK</name>
<keyword evidence="1" id="KW-0678">Repressor</keyword>
<dbReference type="PROSITE" id="PS50977">
    <property type="entry name" value="HTH_TETR_2"/>
    <property type="match status" value="1"/>
</dbReference>
<dbReference type="PANTHER" id="PTHR30055">
    <property type="entry name" value="HTH-TYPE TRANSCRIPTIONAL REGULATOR RUTR"/>
    <property type="match status" value="1"/>
</dbReference>
<organism evidence="8 9">
    <name type="scientific">Polaromonas aquatica</name>
    <dbReference type="NCBI Taxonomy" id="332657"/>
    <lineage>
        <taxon>Bacteria</taxon>
        <taxon>Pseudomonadati</taxon>
        <taxon>Pseudomonadota</taxon>
        <taxon>Betaproteobacteria</taxon>
        <taxon>Burkholderiales</taxon>
        <taxon>Comamonadaceae</taxon>
        <taxon>Polaromonas</taxon>
    </lineage>
</organism>
<evidence type="ECO:0000256" key="5">
    <source>
        <dbReference type="PROSITE-ProRule" id="PRU00335"/>
    </source>
</evidence>
<accession>A0ABW1U4N8</accession>
<keyword evidence="3 5" id="KW-0238">DNA-binding</keyword>
<evidence type="ECO:0000256" key="6">
    <source>
        <dbReference type="SAM" id="MobiDB-lite"/>
    </source>
</evidence>
<evidence type="ECO:0000313" key="9">
    <source>
        <dbReference type="Proteomes" id="UP001596270"/>
    </source>
</evidence>
<dbReference type="InterPro" id="IPR036271">
    <property type="entry name" value="Tet_transcr_reg_TetR-rel_C_sf"/>
</dbReference>
<dbReference type="InterPro" id="IPR050109">
    <property type="entry name" value="HTH-type_TetR-like_transc_reg"/>
</dbReference>
<sequence>MKKKDASATPGEGTHVLAEPGLKEVPAKRSRGRQPDPNGREKVLAAAAVAFMERGYSGTSIDDIANVLGVTKGYVYHHFTSKSELYFGVLEAGLAHIDQMVRPTFEGTPDLKGRLQLMAQKHVMAILMNFPTSKVGVQGLEKSLMNATGVQARRELRRIIRMRDEYEKMFTTTIGEGMQAGIFRESHLGLAVKGFLGALNWITVWFDPSRNTTAAQIEDMSRQLADFSIQALRR</sequence>
<dbReference type="PANTHER" id="PTHR30055:SF175">
    <property type="entry name" value="HTH-TYPE TRANSCRIPTIONAL REPRESSOR KSTR2"/>
    <property type="match status" value="1"/>
</dbReference>
<dbReference type="InterPro" id="IPR009057">
    <property type="entry name" value="Homeodomain-like_sf"/>
</dbReference>
<dbReference type="EMBL" id="JBHSRS010000084">
    <property type="protein sequence ID" value="MFC6284866.1"/>
    <property type="molecule type" value="Genomic_DNA"/>
</dbReference>
<dbReference type="RefSeq" id="WP_371439463.1">
    <property type="nucleotide sequence ID" value="NZ_JBHSRS010000084.1"/>
</dbReference>
<evidence type="ECO:0000313" key="8">
    <source>
        <dbReference type="EMBL" id="MFC6284866.1"/>
    </source>
</evidence>
<dbReference type="SUPFAM" id="SSF48498">
    <property type="entry name" value="Tetracyclin repressor-like, C-terminal domain"/>
    <property type="match status" value="1"/>
</dbReference>
<dbReference type="PRINTS" id="PR00455">
    <property type="entry name" value="HTHTETR"/>
</dbReference>
<keyword evidence="4" id="KW-0804">Transcription</keyword>
<gene>
    <name evidence="8" type="ORF">ACFQND_26875</name>
</gene>
<dbReference type="Gene3D" id="1.10.357.10">
    <property type="entry name" value="Tetracycline Repressor, domain 2"/>
    <property type="match status" value="1"/>
</dbReference>
<dbReference type="InterPro" id="IPR041490">
    <property type="entry name" value="KstR2_TetR_C"/>
</dbReference>
<evidence type="ECO:0000259" key="7">
    <source>
        <dbReference type="PROSITE" id="PS50977"/>
    </source>
</evidence>